<dbReference type="InterPro" id="IPR025286">
    <property type="entry name" value="MOFRL_assoc_dom"/>
</dbReference>
<name>A0ABT7XJI8_9NEIS</name>
<dbReference type="InterPro" id="IPR007835">
    <property type="entry name" value="MOFRL"/>
</dbReference>
<dbReference type="PANTHER" id="PTHR12227:SF0">
    <property type="entry name" value="GLYCERATE KINASE"/>
    <property type="match status" value="1"/>
</dbReference>
<reference evidence="3" key="1">
    <citation type="submission" date="2023-06" db="EMBL/GenBank/DDBJ databases">
        <authorList>
            <person name="Zhang S."/>
        </authorList>
    </citation>
    <scope>NUCLEOTIDE SEQUENCE</scope>
    <source>
        <strain evidence="3">SG2303</strain>
    </source>
</reference>
<keyword evidence="3" id="KW-0418">Kinase</keyword>
<dbReference type="Proteomes" id="UP001168540">
    <property type="component" value="Unassembled WGS sequence"/>
</dbReference>
<evidence type="ECO:0000313" key="4">
    <source>
        <dbReference type="Proteomes" id="UP001168540"/>
    </source>
</evidence>
<accession>A0ABT7XJI8</accession>
<gene>
    <name evidence="3" type="ORF">QU481_03475</name>
</gene>
<comment type="caution">
    <text evidence="3">The sequence shown here is derived from an EMBL/GenBank/DDBJ whole genome shotgun (WGS) entry which is preliminary data.</text>
</comment>
<organism evidence="3 4">
    <name type="scientific">Crenobacter oryzisoli</name>
    <dbReference type="NCBI Taxonomy" id="3056844"/>
    <lineage>
        <taxon>Bacteria</taxon>
        <taxon>Pseudomonadati</taxon>
        <taxon>Pseudomonadota</taxon>
        <taxon>Betaproteobacteria</taxon>
        <taxon>Neisseriales</taxon>
        <taxon>Neisseriaceae</taxon>
        <taxon>Crenobacter</taxon>
    </lineage>
</organism>
<keyword evidence="4" id="KW-1185">Reference proteome</keyword>
<dbReference type="InterPro" id="IPR039760">
    <property type="entry name" value="MOFRL_protein"/>
</dbReference>
<keyword evidence="3" id="KW-0808">Transferase</keyword>
<dbReference type="EMBL" id="JAUEDK010000004">
    <property type="protein sequence ID" value="MDN0073953.1"/>
    <property type="molecule type" value="Genomic_DNA"/>
</dbReference>
<evidence type="ECO:0000259" key="2">
    <source>
        <dbReference type="Pfam" id="PF13660"/>
    </source>
</evidence>
<proteinExistence type="predicted"/>
<dbReference type="InterPro" id="IPR037035">
    <property type="entry name" value="GK-like_C_sf"/>
</dbReference>
<dbReference type="SUPFAM" id="SSF82544">
    <property type="entry name" value="GckA/TtuD-like"/>
    <property type="match status" value="1"/>
</dbReference>
<dbReference type="GO" id="GO:0016301">
    <property type="term" value="F:kinase activity"/>
    <property type="evidence" value="ECO:0007669"/>
    <property type="project" value="UniProtKB-KW"/>
</dbReference>
<dbReference type="Pfam" id="PF13660">
    <property type="entry name" value="DUF4147"/>
    <property type="match status" value="1"/>
</dbReference>
<dbReference type="InterPro" id="IPR038614">
    <property type="entry name" value="GK_N_sf"/>
</dbReference>
<dbReference type="Pfam" id="PF05161">
    <property type="entry name" value="MOFRL"/>
    <property type="match status" value="1"/>
</dbReference>
<evidence type="ECO:0000259" key="1">
    <source>
        <dbReference type="Pfam" id="PF05161"/>
    </source>
</evidence>
<protein>
    <submittedName>
        <fullName evidence="3">Glycerate kinase</fullName>
    </submittedName>
</protein>
<evidence type="ECO:0000313" key="3">
    <source>
        <dbReference type="EMBL" id="MDN0073953.1"/>
    </source>
</evidence>
<dbReference type="RefSeq" id="WP_289828502.1">
    <property type="nucleotide sequence ID" value="NZ_JAUEDK010000004.1"/>
</dbReference>
<dbReference type="Gene3D" id="3.40.50.10180">
    <property type="entry name" value="Glycerate kinase, MOFRL-like N-terminal domain"/>
    <property type="match status" value="1"/>
</dbReference>
<sequence>MSQPITLDALQRDPAAPRTLLRQLFDVAVNTALPYDSLKNYLPQPPKGRTVVIGAGKGAASMAAALEAAWPGELSGMVITRYAHTEPTRAIRVVEASHPVPDAAGREAAEQVLASVQGLTEDDLVICLISGGGSALLSLPVPEIPLDDKRAVNKALLKSGAAIDEMNCVRKHLSAIKGGRLAAACYPAKVVTLAISDVPGDDPSVIASGPTVADPTTFDDARAVIAKYGIELPASVKAYLDNATSAQETPKPGDPRLAHCETHIITTPQASLQAAAKFARDIGLNTIVLGDTIEGEARDVALVHAGIVRQVVGFDEPVQKPALILSGGETTVTVRGNGRGGRNAEFLLALAVALNGEKGVYAVACDTDGIDGSEDNAGCLLSPCSIARAAKVGVSAKQKLANNDAYSFFESIDDLIVTGPTRTNVNDFRAILVLPQ</sequence>
<dbReference type="PANTHER" id="PTHR12227">
    <property type="entry name" value="GLYCERATE KINASE"/>
    <property type="match status" value="1"/>
</dbReference>
<dbReference type="Gene3D" id="3.40.1480.10">
    <property type="entry name" value="MOFRL domain"/>
    <property type="match status" value="1"/>
</dbReference>
<feature type="domain" description="MOFRL" evidence="1">
    <location>
        <begin position="323"/>
        <end position="427"/>
    </location>
</feature>
<feature type="domain" description="MOFRL-associated" evidence="2">
    <location>
        <begin position="21"/>
        <end position="240"/>
    </location>
</feature>